<keyword evidence="5" id="KW-1185">Reference proteome</keyword>
<dbReference type="SMART" id="SM00460">
    <property type="entry name" value="TGc"/>
    <property type="match status" value="1"/>
</dbReference>
<dbReference type="AlphaFoldDB" id="A0A7M1SP71"/>
<evidence type="ECO:0000313" key="4">
    <source>
        <dbReference type="EMBL" id="QOR69231.1"/>
    </source>
</evidence>
<evidence type="ECO:0000256" key="1">
    <source>
        <dbReference type="SAM" id="MobiDB-lite"/>
    </source>
</evidence>
<feature type="transmembrane region" description="Helical" evidence="2">
    <location>
        <begin position="213"/>
        <end position="230"/>
    </location>
</feature>
<accession>A0A7M1SP71</accession>
<feature type="domain" description="Transglutaminase-like" evidence="3">
    <location>
        <begin position="507"/>
        <end position="574"/>
    </location>
</feature>
<feature type="transmembrane region" description="Helical" evidence="2">
    <location>
        <begin position="242"/>
        <end position="264"/>
    </location>
</feature>
<dbReference type="InterPro" id="IPR052901">
    <property type="entry name" value="Bact_TGase-like"/>
</dbReference>
<evidence type="ECO:0000259" key="3">
    <source>
        <dbReference type="SMART" id="SM00460"/>
    </source>
</evidence>
<dbReference type="InterPro" id="IPR002931">
    <property type="entry name" value="Transglutaminase-like"/>
</dbReference>
<protein>
    <submittedName>
        <fullName evidence="4">Transglutaminase domain-containing protein</fullName>
    </submittedName>
</protein>
<dbReference type="InterPro" id="IPR021878">
    <property type="entry name" value="TgpA_N"/>
</dbReference>
<dbReference type="EMBL" id="CP063169">
    <property type="protein sequence ID" value="QOR69231.1"/>
    <property type="molecule type" value="Genomic_DNA"/>
</dbReference>
<feature type="transmembrane region" description="Helical" evidence="2">
    <location>
        <begin position="107"/>
        <end position="132"/>
    </location>
</feature>
<feature type="transmembrane region" description="Helical" evidence="2">
    <location>
        <begin position="159"/>
        <end position="182"/>
    </location>
</feature>
<feature type="compositionally biased region" description="Basic and acidic residues" evidence="1">
    <location>
        <begin position="604"/>
        <end position="613"/>
    </location>
</feature>
<dbReference type="Pfam" id="PF01841">
    <property type="entry name" value="Transglut_core"/>
    <property type="match status" value="1"/>
</dbReference>
<evidence type="ECO:0000313" key="5">
    <source>
        <dbReference type="Proteomes" id="UP000593758"/>
    </source>
</evidence>
<dbReference type="KEGG" id="halt:IM660_10940"/>
<dbReference type="RefSeq" id="WP_193495470.1">
    <property type="nucleotide sequence ID" value="NZ_CP063169.1"/>
</dbReference>
<dbReference type="SUPFAM" id="SSF54001">
    <property type="entry name" value="Cysteine proteinases"/>
    <property type="match status" value="1"/>
</dbReference>
<feature type="transmembrane region" description="Helical" evidence="2">
    <location>
        <begin position="79"/>
        <end position="100"/>
    </location>
</feature>
<feature type="transmembrane region" description="Helical" evidence="2">
    <location>
        <begin position="632"/>
        <end position="656"/>
    </location>
</feature>
<name>A0A7M1SP71_9MICO</name>
<organism evidence="4 5">
    <name type="scientific">Ruania alkalisoli</name>
    <dbReference type="NCBI Taxonomy" id="2779775"/>
    <lineage>
        <taxon>Bacteria</taxon>
        <taxon>Bacillati</taxon>
        <taxon>Actinomycetota</taxon>
        <taxon>Actinomycetes</taxon>
        <taxon>Micrococcales</taxon>
        <taxon>Ruaniaceae</taxon>
        <taxon>Ruania</taxon>
    </lineage>
</organism>
<keyword evidence="2" id="KW-0472">Membrane</keyword>
<feature type="region of interest" description="Disordered" evidence="1">
    <location>
        <begin position="573"/>
        <end position="626"/>
    </location>
</feature>
<keyword evidence="2" id="KW-0812">Transmembrane</keyword>
<sequence>MTANGGPAQESTHMRSPRRERRAVRDAGSRARGGSGSGTLTRRFVSWWSPARIVNTFVPVLLLLLALLPLHSVYLTGGFYITVTAGLLLGSAVAVVGAVYRHGVLTVTSVAVVVFFVCGAAAAPGTAVAGVLPTPTTWQLMGVGIVTVWKQVLTVTPPLGSYGAVLLLPYLLAFLGSLLAVTLSLRARWFWLALLVPALVLVAAILFGTHVPVLAGVIGVVAVVAALTWVSWRSGRLELHRVLAIVIVLAVAALGGTGASMAVAPQNPRVVLRDYVEPPPDPQDLPSPLAGFRTYADDLSSDDLFTVTGLPEGGAQLRLAALDTYDGTVWNVTGAATPGTGVFRRIGDRIEVEIPSEAYTLDVSVGAYQDVWVLNAGGTADVTFAGPGAPDLTESFYYNTVTDTGLVTAGLTEGAVFEVVADPAAQQEPADVTELRVTSLQLPEPRGVPDMVGSLAGGYSDGADSPYAQIEAVAAALRNGGFFSHGLEGEVPSRAGHGAARLAQMLEAEELVGDEEQYAAVMALMVRSLGYPARVVVGFDIEDAGTVTLTGDDVVAWVEVPFEGVGWVPFFPTPPEDQIPQVEEPDPVDKPQPQVLQPPPPPQDRPDVPPQDRDDADVDSEGMDKGSVPNPWVWVAGASAIPVLVFGVPLLLLAVIKAVRRSRRRSNGTAHQRVAGGWDELQDQVLDLGVVVPSGRTRRESAQAMAGEFGESGVLLLADRADEAVFAPSDPAEEHVHHYWGNVRRTVQQVRHSVGWKARLRAAFSWRSLRRRG</sequence>
<proteinExistence type="predicted"/>
<feature type="region of interest" description="Disordered" evidence="1">
    <location>
        <begin position="1"/>
        <end position="37"/>
    </location>
</feature>
<dbReference type="Proteomes" id="UP000593758">
    <property type="component" value="Chromosome"/>
</dbReference>
<gene>
    <name evidence="4" type="ORF">IM660_10940</name>
</gene>
<evidence type="ECO:0000256" key="2">
    <source>
        <dbReference type="SAM" id="Phobius"/>
    </source>
</evidence>
<feature type="transmembrane region" description="Helical" evidence="2">
    <location>
        <begin position="189"/>
        <end position="207"/>
    </location>
</feature>
<dbReference type="Gene3D" id="3.10.620.30">
    <property type="match status" value="1"/>
</dbReference>
<feature type="transmembrane region" description="Helical" evidence="2">
    <location>
        <begin position="53"/>
        <end position="73"/>
    </location>
</feature>
<reference evidence="4 5" key="1">
    <citation type="submission" date="2020-10" db="EMBL/GenBank/DDBJ databases">
        <title>Haloactinobacterium sp. RN3S43, a bacterium isolated from saline soil.</title>
        <authorList>
            <person name="Sun J.-Q."/>
        </authorList>
    </citation>
    <scope>NUCLEOTIDE SEQUENCE [LARGE SCALE GENOMIC DNA]</scope>
    <source>
        <strain evidence="4 5">RN3S43</strain>
    </source>
</reference>
<dbReference type="PANTHER" id="PTHR42736:SF1">
    <property type="entry name" value="PROTEIN-GLUTAMINE GAMMA-GLUTAMYLTRANSFERASE"/>
    <property type="match status" value="1"/>
</dbReference>
<keyword evidence="2" id="KW-1133">Transmembrane helix</keyword>
<dbReference type="Pfam" id="PF11992">
    <property type="entry name" value="TgpA_N"/>
    <property type="match status" value="1"/>
</dbReference>
<dbReference type="PANTHER" id="PTHR42736">
    <property type="entry name" value="PROTEIN-GLUTAMINE GAMMA-GLUTAMYLTRANSFERASE"/>
    <property type="match status" value="1"/>
</dbReference>
<dbReference type="InterPro" id="IPR038765">
    <property type="entry name" value="Papain-like_cys_pep_sf"/>
</dbReference>